<name>A0A2G9RIP1_AQUCT</name>
<dbReference type="Proteomes" id="UP000228934">
    <property type="component" value="Unassembled WGS sequence"/>
</dbReference>
<gene>
    <name evidence="1" type="ORF">AB205_0163970</name>
</gene>
<dbReference type="AlphaFoldDB" id="A0A2G9RIP1"/>
<evidence type="ECO:0000313" key="2">
    <source>
        <dbReference type="Proteomes" id="UP000228934"/>
    </source>
</evidence>
<sequence length="73" mass="8641">MLQISVGIPRMSGAHRRCGAQSIMVQYTRVSFLVMIKLVLIKMQLWYQDMRTKLGVQIYLIQVWMKLHSQQRC</sequence>
<reference evidence="2" key="1">
    <citation type="journal article" date="2017" name="Nat. Commun.">
        <title>The North American bullfrog draft genome provides insight into hormonal regulation of long noncoding RNA.</title>
        <authorList>
            <person name="Hammond S.A."/>
            <person name="Warren R.L."/>
            <person name="Vandervalk B.P."/>
            <person name="Kucuk E."/>
            <person name="Khan H."/>
            <person name="Gibb E.A."/>
            <person name="Pandoh P."/>
            <person name="Kirk H."/>
            <person name="Zhao Y."/>
            <person name="Jones M."/>
            <person name="Mungall A.J."/>
            <person name="Coope R."/>
            <person name="Pleasance S."/>
            <person name="Moore R.A."/>
            <person name="Holt R.A."/>
            <person name="Round J.M."/>
            <person name="Ohora S."/>
            <person name="Walle B.V."/>
            <person name="Veldhoen N."/>
            <person name="Helbing C.C."/>
            <person name="Birol I."/>
        </authorList>
    </citation>
    <scope>NUCLEOTIDE SEQUENCE [LARGE SCALE GENOMIC DNA]</scope>
</reference>
<dbReference type="EMBL" id="KV943259">
    <property type="protein sequence ID" value="PIO27121.1"/>
    <property type="molecule type" value="Genomic_DNA"/>
</dbReference>
<organism evidence="1 2">
    <name type="scientific">Aquarana catesbeiana</name>
    <name type="common">American bullfrog</name>
    <name type="synonym">Rana catesbeiana</name>
    <dbReference type="NCBI Taxonomy" id="8400"/>
    <lineage>
        <taxon>Eukaryota</taxon>
        <taxon>Metazoa</taxon>
        <taxon>Chordata</taxon>
        <taxon>Craniata</taxon>
        <taxon>Vertebrata</taxon>
        <taxon>Euteleostomi</taxon>
        <taxon>Amphibia</taxon>
        <taxon>Batrachia</taxon>
        <taxon>Anura</taxon>
        <taxon>Neobatrachia</taxon>
        <taxon>Ranoidea</taxon>
        <taxon>Ranidae</taxon>
        <taxon>Aquarana</taxon>
    </lineage>
</organism>
<proteinExistence type="predicted"/>
<evidence type="ECO:0000313" key="1">
    <source>
        <dbReference type="EMBL" id="PIO27121.1"/>
    </source>
</evidence>
<protein>
    <submittedName>
        <fullName evidence="1">Uncharacterized protein</fullName>
    </submittedName>
</protein>
<keyword evidence="2" id="KW-1185">Reference proteome</keyword>
<accession>A0A2G9RIP1</accession>